<dbReference type="WBParaSite" id="DME_0000061601-mRNA-1">
    <property type="protein sequence ID" value="DME_0000061601-mRNA-1"/>
    <property type="gene ID" value="DME_0000061601"/>
</dbReference>
<comment type="similarity">
    <text evidence="2">Belongs to the WD repeat DCAF13/WDSOF1 family.</text>
</comment>
<gene>
    <name evidence="9" type="ORF">DME_LOCUS4976</name>
</gene>
<dbReference type="InterPro" id="IPR007287">
    <property type="entry name" value="Sof1"/>
</dbReference>
<evidence type="ECO:0000313" key="9">
    <source>
        <dbReference type="EMBL" id="VDN55003.1"/>
    </source>
</evidence>
<proteinExistence type="inferred from homology"/>
<evidence type="ECO:0000256" key="4">
    <source>
        <dbReference type="ARBA" id="ARBA00022737"/>
    </source>
</evidence>
<dbReference type="InterPro" id="IPR051733">
    <property type="entry name" value="WD_repeat_DCAF13/WDSOF1"/>
</dbReference>
<evidence type="ECO:0000256" key="3">
    <source>
        <dbReference type="ARBA" id="ARBA00022574"/>
    </source>
</evidence>
<dbReference type="Pfam" id="PF04158">
    <property type="entry name" value="Sof1"/>
    <property type="match status" value="1"/>
</dbReference>
<feature type="repeat" description="WD" evidence="7">
    <location>
        <begin position="279"/>
        <end position="320"/>
    </location>
</feature>
<keyword evidence="6" id="KW-0687">Ribonucleoprotein</keyword>
<dbReference type="STRING" id="318479.A0A0N4U1V4"/>
<dbReference type="InterPro" id="IPR015943">
    <property type="entry name" value="WD40/YVTN_repeat-like_dom_sf"/>
</dbReference>
<evidence type="ECO:0000256" key="7">
    <source>
        <dbReference type="PROSITE-ProRule" id="PRU00221"/>
    </source>
</evidence>
<evidence type="ECO:0000313" key="10">
    <source>
        <dbReference type="Proteomes" id="UP000038040"/>
    </source>
</evidence>
<dbReference type="OrthoDB" id="10249065at2759"/>
<dbReference type="InterPro" id="IPR036322">
    <property type="entry name" value="WD40_repeat_dom_sf"/>
</dbReference>
<accession>A0A0N4U1V4</accession>
<evidence type="ECO:0000259" key="8">
    <source>
        <dbReference type="Pfam" id="PF04158"/>
    </source>
</evidence>
<protein>
    <submittedName>
        <fullName evidence="12">WD_REPEATS_REGION domain-containing protein</fullName>
    </submittedName>
</protein>
<feature type="repeat" description="WD" evidence="7">
    <location>
        <begin position="62"/>
        <end position="104"/>
    </location>
</feature>
<comment type="subcellular location">
    <subcellularLocation>
        <location evidence="1">Nucleus</location>
        <location evidence="1">Nucleolus</location>
    </subcellularLocation>
</comment>
<dbReference type="InterPro" id="IPR001680">
    <property type="entry name" value="WD40_rpt"/>
</dbReference>
<sequence>MKVKILSRNPENYQRETKNDIFKAPRNFNIPEDSFRNVVEYTRALNAAKLNRVFAQPFIASLDGHHEGVSTLTKHPLRLSTFFSGGRDGEVRIWNIPLKRCLATVQAHSTLVNGISVDEVEGLTFVTVGHDSHLKIWSCPEPIDGIKSEPVHSVALDGIAYSVSHIANSTDFALCGEGIQIWKCNRGSPSQIYNLGADSIHTVKCNPTESPVIVCCSSDRSIFLLDTRQRCPLKKVTMKLRPNSICWNPMEPFIFTCANEDYNLYTFDMRNLSHPRRVHTGHTNAVIDVDYSPTGTEFVSGSYDRSLRIFPVESHASREVYHTKRMQQVLSVLWSLDNKFVLSGSDEMNIRIWKANASEKLGPLRPRERSAFQYNARLLEIYGEHPQIRKIYKRRFVPKSIYSAMKEHKAIKLSQRRKEENRRQHSKEGAVPYVAEIHKHMA</sequence>
<reference evidence="9 11" key="2">
    <citation type="submission" date="2018-11" db="EMBL/GenBank/DDBJ databases">
        <authorList>
            <consortium name="Pathogen Informatics"/>
        </authorList>
    </citation>
    <scope>NUCLEOTIDE SEQUENCE [LARGE SCALE GENOMIC DNA]</scope>
</reference>
<dbReference type="PROSITE" id="PS50294">
    <property type="entry name" value="WD_REPEATS_REGION"/>
    <property type="match status" value="2"/>
</dbReference>
<dbReference type="Gene3D" id="2.130.10.10">
    <property type="entry name" value="YVTN repeat-like/Quinoprotein amine dehydrogenase"/>
    <property type="match status" value="2"/>
</dbReference>
<evidence type="ECO:0000256" key="2">
    <source>
        <dbReference type="ARBA" id="ARBA00005649"/>
    </source>
</evidence>
<keyword evidence="5" id="KW-0539">Nucleus</keyword>
<evidence type="ECO:0000256" key="1">
    <source>
        <dbReference type="ARBA" id="ARBA00004604"/>
    </source>
</evidence>
<feature type="domain" description="Sof1-like protein" evidence="8">
    <location>
        <begin position="355"/>
        <end position="440"/>
    </location>
</feature>
<feature type="repeat" description="WD" evidence="7">
    <location>
        <begin position="322"/>
        <end position="363"/>
    </location>
</feature>
<dbReference type="Proteomes" id="UP000274756">
    <property type="component" value="Unassembled WGS sequence"/>
</dbReference>
<dbReference type="SMART" id="SM00320">
    <property type="entry name" value="WD40"/>
    <property type="match status" value="6"/>
</dbReference>
<dbReference type="AlphaFoldDB" id="A0A0N4U1V4"/>
<evidence type="ECO:0000313" key="11">
    <source>
        <dbReference type="Proteomes" id="UP000274756"/>
    </source>
</evidence>
<dbReference type="Proteomes" id="UP000038040">
    <property type="component" value="Unplaced"/>
</dbReference>
<name>A0A0N4U1V4_DRAME</name>
<evidence type="ECO:0000256" key="6">
    <source>
        <dbReference type="ARBA" id="ARBA00023274"/>
    </source>
</evidence>
<organism evidence="10 12">
    <name type="scientific">Dracunculus medinensis</name>
    <name type="common">Guinea worm</name>
    <dbReference type="NCBI Taxonomy" id="318479"/>
    <lineage>
        <taxon>Eukaryota</taxon>
        <taxon>Metazoa</taxon>
        <taxon>Ecdysozoa</taxon>
        <taxon>Nematoda</taxon>
        <taxon>Chromadorea</taxon>
        <taxon>Rhabditida</taxon>
        <taxon>Spirurina</taxon>
        <taxon>Dracunculoidea</taxon>
        <taxon>Dracunculidae</taxon>
        <taxon>Dracunculus</taxon>
    </lineage>
</organism>
<keyword evidence="4" id="KW-0677">Repeat</keyword>
<reference evidence="12" key="1">
    <citation type="submission" date="2017-02" db="UniProtKB">
        <authorList>
            <consortium name="WormBaseParasite"/>
        </authorList>
    </citation>
    <scope>IDENTIFICATION</scope>
</reference>
<evidence type="ECO:0000256" key="5">
    <source>
        <dbReference type="ARBA" id="ARBA00023242"/>
    </source>
</evidence>
<dbReference type="PROSITE" id="PS50082">
    <property type="entry name" value="WD_REPEATS_2"/>
    <property type="match status" value="3"/>
</dbReference>
<dbReference type="PANTHER" id="PTHR22851">
    <property type="entry name" value="U3 SMALL NUCLEOLAR RNA U3 SNORNA ASSOCIATED PROTEIN"/>
    <property type="match status" value="1"/>
</dbReference>
<dbReference type="SUPFAM" id="SSF50978">
    <property type="entry name" value="WD40 repeat-like"/>
    <property type="match status" value="1"/>
</dbReference>
<keyword evidence="3 7" id="KW-0853">WD repeat</keyword>
<dbReference type="GO" id="GO:0032040">
    <property type="term" value="C:small-subunit processome"/>
    <property type="evidence" value="ECO:0007669"/>
    <property type="project" value="TreeGrafter"/>
</dbReference>
<evidence type="ECO:0000313" key="12">
    <source>
        <dbReference type="WBParaSite" id="DME_0000061601-mRNA-1"/>
    </source>
</evidence>
<dbReference type="EMBL" id="UYYG01001151">
    <property type="protein sequence ID" value="VDN55003.1"/>
    <property type="molecule type" value="Genomic_DNA"/>
</dbReference>
<dbReference type="Pfam" id="PF00400">
    <property type="entry name" value="WD40"/>
    <property type="match status" value="4"/>
</dbReference>
<keyword evidence="11" id="KW-1185">Reference proteome</keyword>
<dbReference type="GO" id="GO:0000462">
    <property type="term" value="P:maturation of SSU-rRNA from tricistronic rRNA transcript (SSU-rRNA, 5.8S rRNA, LSU-rRNA)"/>
    <property type="evidence" value="ECO:0007669"/>
    <property type="project" value="TreeGrafter"/>
</dbReference>
<dbReference type="PANTHER" id="PTHR22851:SF0">
    <property type="entry name" value="DDB1- AND CUL4-ASSOCIATED FACTOR 13"/>
    <property type="match status" value="1"/>
</dbReference>